<dbReference type="Pfam" id="PF00104">
    <property type="entry name" value="Hormone_recep"/>
    <property type="match status" value="1"/>
</dbReference>
<dbReference type="GO" id="GO:0043565">
    <property type="term" value="F:sequence-specific DNA binding"/>
    <property type="evidence" value="ECO:0007669"/>
    <property type="project" value="InterPro"/>
</dbReference>
<keyword evidence="2" id="KW-0479">Metal-binding</keyword>
<evidence type="ECO:0000256" key="2">
    <source>
        <dbReference type="ARBA" id="ARBA00022723"/>
    </source>
</evidence>
<dbReference type="SMART" id="SM00399">
    <property type="entry name" value="ZnF_C4"/>
    <property type="match status" value="1"/>
</dbReference>
<evidence type="ECO:0000259" key="11">
    <source>
        <dbReference type="PROSITE" id="PS51843"/>
    </source>
</evidence>
<name>A0A6V7VWD0_MELEN</name>
<dbReference type="InterPro" id="IPR001628">
    <property type="entry name" value="Znf_hrmn_rcpt"/>
</dbReference>
<dbReference type="Gene3D" id="3.30.50.10">
    <property type="entry name" value="Erythroid Transcription Factor GATA-1, subunit A"/>
    <property type="match status" value="1"/>
</dbReference>
<protein>
    <submittedName>
        <fullName evidence="12">Uncharacterized protein</fullName>
    </submittedName>
</protein>
<dbReference type="PANTHER" id="PTHR45886:SF18">
    <property type="entry name" value="NR LBD DOMAIN-CONTAINING PROTEIN-RELATED"/>
    <property type="match status" value="1"/>
</dbReference>
<dbReference type="PROSITE" id="PS51030">
    <property type="entry name" value="NUCLEAR_REC_DBD_2"/>
    <property type="match status" value="1"/>
</dbReference>
<keyword evidence="7" id="KW-0804">Transcription</keyword>
<dbReference type="GO" id="GO:0003700">
    <property type="term" value="F:DNA-binding transcription factor activity"/>
    <property type="evidence" value="ECO:0007669"/>
    <property type="project" value="InterPro"/>
</dbReference>
<reference evidence="12 13" key="1">
    <citation type="submission" date="2020-08" db="EMBL/GenBank/DDBJ databases">
        <authorList>
            <person name="Koutsovoulos G."/>
            <person name="Danchin GJ E."/>
        </authorList>
    </citation>
    <scope>NUCLEOTIDE SEQUENCE [LARGE SCALE GENOMIC DNA]</scope>
</reference>
<organism evidence="12 13">
    <name type="scientific">Meloidogyne enterolobii</name>
    <name type="common">Root-knot nematode worm</name>
    <name type="synonym">Meloidogyne mayaguensis</name>
    <dbReference type="NCBI Taxonomy" id="390850"/>
    <lineage>
        <taxon>Eukaryota</taxon>
        <taxon>Metazoa</taxon>
        <taxon>Ecdysozoa</taxon>
        <taxon>Nematoda</taxon>
        <taxon>Chromadorea</taxon>
        <taxon>Rhabditida</taxon>
        <taxon>Tylenchina</taxon>
        <taxon>Tylenchomorpha</taxon>
        <taxon>Tylenchoidea</taxon>
        <taxon>Meloidogynidae</taxon>
        <taxon>Meloidogyninae</taxon>
        <taxon>Meloidogyne</taxon>
    </lineage>
</organism>
<dbReference type="PANTHER" id="PTHR45886">
    <property type="entry name" value="NUCLEAR HORMONE RECEPTOR FAMILY-RELATED-RELATED"/>
    <property type="match status" value="1"/>
</dbReference>
<keyword evidence="4" id="KW-0862">Zinc</keyword>
<keyword evidence="5" id="KW-0805">Transcription regulation</keyword>
<dbReference type="InterPro" id="IPR035500">
    <property type="entry name" value="NHR-like_dom_sf"/>
</dbReference>
<dbReference type="EMBL" id="CAJEWN010000321">
    <property type="protein sequence ID" value="CAD2178501.1"/>
    <property type="molecule type" value="Genomic_DNA"/>
</dbReference>
<dbReference type="InterPro" id="IPR000536">
    <property type="entry name" value="Nucl_hrmn_rcpt_lig-bd"/>
</dbReference>
<dbReference type="GO" id="GO:0008270">
    <property type="term" value="F:zinc ion binding"/>
    <property type="evidence" value="ECO:0007669"/>
    <property type="project" value="UniProtKB-KW"/>
</dbReference>
<dbReference type="Gene3D" id="1.10.565.10">
    <property type="entry name" value="Retinoid X Receptor"/>
    <property type="match status" value="1"/>
</dbReference>
<evidence type="ECO:0000256" key="7">
    <source>
        <dbReference type="ARBA" id="ARBA00023163"/>
    </source>
</evidence>
<dbReference type="SMART" id="SM00430">
    <property type="entry name" value="HOLI"/>
    <property type="match status" value="1"/>
</dbReference>
<evidence type="ECO:0000256" key="4">
    <source>
        <dbReference type="ARBA" id="ARBA00022833"/>
    </source>
</evidence>
<feature type="domain" description="NR LBD" evidence="11">
    <location>
        <begin position="426"/>
        <end position="666"/>
    </location>
</feature>
<evidence type="ECO:0000256" key="8">
    <source>
        <dbReference type="ARBA" id="ARBA00023170"/>
    </source>
</evidence>
<evidence type="ECO:0000256" key="9">
    <source>
        <dbReference type="ARBA" id="ARBA00023242"/>
    </source>
</evidence>
<keyword evidence="9" id="KW-0539">Nucleus</keyword>
<dbReference type="PROSITE" id="PS51843">
    <property type="entry name" value="NR_LBD"/>
    <property type="match status" value="1"/>
</dbReference>
<accession>A0A6V7VWD0</accession>
<evidence type="ECO:0000256" key="1">
    <source>
        <dbReference type="ARBA" id="ARBA00005993"/>
    </source>
</evidence>
<dbReference type="SUPFAM" id="SSF48508">
    <property type="entry name" value="Nuclear receptor ligand-binding domain"/>
    <property type="match status" value="2"/>
</dbReference>
<keyword evidence="8" id="KW-0675">Receptor</keyword>
<dbReference type="PRINTS" id="PR00047">
    <property type="entry name" value="STROIDFINGER"/>
</dbReference>
<dbReference type="AlphaFoldDB" id="A0A6V7VWD0"/>
<sequence length="666" mass="78296">MWGNSSRSYVKFFIFRINMSSYIVSSAVEGLSCQVCGLKAHGKRFEAVCCLPCAAFFKRYALQKCNFKCYKENKCENFGTKMFKKCKACRFRKCCNIGMKLSKEGKNIEYKEEIFLQNFIEAYEEYITSQQKLFFKIYPERLNQASPFFVTESLQKLLYFEMSCKPAMLTMFNNSFKEFGELGMQMKLQLFDSCFNQLNFLNCLSLTITNFQSENYFEDNFMLAYGHIFDFRIFERIINYWVKDMSNKEDYSRTKMIEMREKYSLFCHFLQLSKYKIKKLDCCALMAIYLFNKASSINYSSTSEIWDNLKERILKGWLLKLCNTFNSKKEASIHIASLISLFINLDNHCEKYKNQFCSYSNSIVAVSYSEHTSNLSYSSNIPVNMLCNLNTRIWASIYGMPESYFDKFTSFNDFIFSSKNILGYHKNFNPTPLMEESERQRFFKEIDEIQDIEFHPYIKTSIIVSWLTAIVIFKDFPFFHRLSRNDQIILLNQQMWPVNFLLTSYNCAKLRTELLSGPDGITVMDIYRAQSRFRGNKHLMRLAKKAVNGAVESYFQMTPSIDDEEFSLMLSVLCSSGSSAELLSLHARVLLQIECESYAKELLNFCQVRFGGVKGACRYAKCLNLMENAFKFKQNYQLLTTYIEVFYNQREFELDHQVPKYLSKLV</sequence>
<comment type="similarity">
    <text evidence="1">Belongs to the nuclear hormone receptor family.</text>
</comment>
<evidence type="ECO:0000256" key="5">
    <source>
        <dbReference type="ARBA" id="ARBA00023015"/>
    </source>
</evidence>
<evidence type="ECO:0000313" key="13">
    <source>
        <dbReference type="Proteomes" id="UP000580250"/>
    </source>
</evidence>
<keyword evidence="6" id="KW-0238">DNA-binding</keyword>
<proteinExistence type="inferred from homology"/>
<feature type="domain" description="Nuclear receptor" evidence="10">
    <location>
        <begin position="30"/>
        <end position="106"/>
    </location>
</feature>
<comment type="caution">
    <text evidence="12">The sequence shown here is derived from an EMBL/GenBank/DDBJ whole genome shotgun (WGS) entry which is preliminary data.</text>
</comment>
<evidence type="ECO:0000313" key="12">
    <source>
        <dbReference type="EMBL" id="CAD2178501.1"/>
    </source>
</evidence>
<evidence type="ECO:0000256" key="3">
    <source>
        <dbReference type="ARBA" id="ARBA00022771"/>
    </source>
</evidence>
<dbReference type="SUPFAM" id="SSF57716">
    <property type="entry name" value="Glucocorticoid receptor-like (DNA-binding domain)"/>
    <property type="match status" value="1"/>
</dbReference>
<dbReference type="Pfam" id="PF00105">
    <property type="entry name" value="zf-C4"/>
    <property type="match status" value="1"/>
</dbReference>
<gene>
    <name evidence="12" type="ORF">MENT_LOCUS30445</name>
</gene>
<dbReference type="InterPro" id="IPR013088">
    <property type="entry name" value="Znf_NHR/GATA"/>
</dbReference>
<evidence type="ECO:0000259" key="10">
    <source>
        <dbReference type="PROSITE" id="PS51030"/>
    </source>
</evidence>
<evidence type="ECO:0000256" key="6">
    <source>
        <dbReference type="ARBA" id="ARBA00023125"/>
    </source>
</evidence>
<keyword evidence="3" id="KW-0863">Zinc-finger</keyword>
<dbReference type="Proteomes" id="UP000580250">
    <property type="component" value="Unassembled WGS sequence"/>
</dbReference>